<feature type="transmembrane region" description="Helical" evidence="1">
    <location>
        <begin position="102"/>
        <end position="122"/>
    </location>
</feature>
<accession>A0A0H2Z6M0</accession>
<reference evidence="2 3" key="1">
    <citation type="journal article" date="2006" name="Genome Biol.">
        <title>Genomic analysis reveals that Pseudomonas aeruginosa virulence is combinatorial.</title>
        <authorList>
            <person name="Lee D.G."/>
            <person name="Urbach J.M."/>
            <person name="Wu G."/>
            <person name="Liberati N.T."/>
            <person name="Feinbaum R.L."/>
            <person name="Miyata S."/>
            <person name="Diggins L.T."/>
            <person name="He J."/>
            <person name="Saucier M."/>
            <person name="Deziel E."/>
            <person name="Friedman L."/>
            <person name="Li L."/>
            <person name="Grills G."/>
            <person name="Montgomery K."/>
            <person name="Kucherlapati R."/>
            <person name="Rahme L.G."/>
            <person name="Ausubel F.M."/>
        </authorList>
    </citation>
    <scope>NUCLEOTIDE SEQUENCE [LARGE SCALE GENOMIC DNA]</scope>
    <source>
        <strain evidence="2 3">UCBPP-PA14</strain>
    </source>
</reference>
<dbReference type="InterPro" id="IPR007359">
    <property type="entry name" value="SigmaE_reg_RseC_MucC"/>
</dbReference>
<dbReference type="PANTHER" id="PTHR35867">
    <property type="entry name" value="PROTEIN RSEC"/>
    <property type="match status" value="1"/>
</dbReference>
<dbReference type="InterPro" id="IPR026268">
    <property type="entry name" value="RseC"/>
</dbReference>
<dbReference type="RefSeq" id="WP_003140935.1">
    <property type="nucleotide sequence ID" value="NC_008463.1"/>
</dbReference>
<name>A0A0H2Z6M0_PSEAB</name>
<dbReference type="KEGG" id="pau:PA14_54400"/>
<dbReference type="AlphaFoldDB" id="A0A0H2Z6M0"/>
<dbReference type="Pfam" id="PF04246">
    <property type="entry name" value="RseC_MucC"/>
    <property type="match status" value="1"/>
</dbReference>
<proteinExistence type="predicted"/>
<dbReference type="BioCyc" id="PAER208963:G1G74-4579-MONOMER"/>
<dbReference type="PANTHER" id="PTHR35867:SF1">
    <property type="entry name" value="PROTEIN RSEC"/>
    <property type="match status" value="1"/>
</dbReference>
<evidence type="ECO:0000256" key="1">
    <source>
        <dbReference type="SAM" id="Phobius"/>
    </source>
</evidence>
<gene>
    <name evidence="2" type="primary">mucC</name>
    <name evidence="2" type="ordered locus">PA14_54400</name>
</gene>
<evidence type="ECO:0000313" key="3">
    <source>
        <dbReference type="Proteomes" id="UP000000653"/>
    </source>
</evidence>
<organism evidence="2 3">
    <name type="scientific">Pseudomonas aeruginosa (strain UCBPP-PA14)</name>
    <dbReference type="NCBI Taxonomy" id="208963"/>
    <lineage>
        <taxon>Bacteria</taxon>
        <taxon>Pseudomonadati</taxon>
        <taxon>Pseudomonadota</taxon>
        <taxon>Gammaproteobacteria</taxon>
        <taxon>Pseudomonadales</taxon>
        <taxon>Pseudomonadaceae</taxon>
        <taxon>Pseudomonas</taxon>
    </lineage>
</organism>
<keyword evidence="1" id="KW-0472">Membrane</keyword>
<feature type="transmembrane region" description="Helical" evidence="1">
    <location>
        <begin position="74"/>
        <end position="96"/>
    </location>
</feature>
<dbReference type="Proteomes" id="UP000000653">
    <property type="component" value="Chromosome"/>
</dbReference>
<evidence type="ECO:0000313" key="2">
    <source>
        <dbReference type="EMBL" id="ABJ09917.1"/>
    </source>
</evidence>
<protein>
    <submittedName>
        <fullName evidence="2">Positive regulator for alginate biosynthesis MucC</fullName>
    </submittedName>
</protein>
<sequence length="151" mass="15942">MIEEQGRVVATEPGAVWVETVRRSTCSSCSANAGCGQGLMQRLGVGAGRARVRALSDLSLRVGDAVVLGIHEDLLLRASVFFYLFPLLGFFVAALLATRAGLVEPLIIVSGLAGLLAAWLLVRRHARRHADDPASQPVVLRALISGPSDSA</sequence>
<dbReference type="PIRSF" id="PIRSF004923">
    <property type="entry name" value="RseC"/>
    <property type="match status" value="1"/>
</dbReference>
<dbReference type="HOGENOM" id="CLU_124911_0_2_6"/>
<keyword evidence="1" id="KW-0812">Transmembrane</keyword>
<keyword evidence="1" id="KW-1133">Transmembrane helix</keyword>
<dbReference type="EMBL" id="CP000438">
    <property type="protein sequence ID" value="ABJ09917.1"/>
    <property type="molecule type" value="Genomic_DNA"/>
</dbReference>